<dbReference type="InterPro" id="IPR029787">
    <property type="entry name" value="Nucleotide_cyclase"/>
</dbReference>
<dbReference type="Pfam" id="PF00211">
    <property type="entry name" value="Guanylate_cyc"/>
    <property type="match status" value="1"/>
</dbReference>
<keyword evidence="1" id="KW-0472">Membrane</keyword>
<proteinExistence type="predicted"/>
<dbReference type="RefSeq" id="WP_076489009.1">
    <property type="nucleotide sequence ID" value="NZ_FTMS01000011.1"/>
</dbReference>
<keyword evidence="1" id="KW-0812">Transmembrane</keyword>
<keyword evidence="1" id="KW-1133">Transmembrane helix</keyword>
<dbReference type="AlphaFoldDB" id="A0A1N6TXU1"/>
<name>A0A1N6TXU1_9SPIO</name>
<dbReference type="GO" id="GO:0009190">
    <property type="term" value="P:cyclic nucleotide biosynthetic process"/>
    <property type="evidence" value="ECO:0007669"/>
    <property type="project" value="InterPro"/>
</dbReference>
<dbReference type="Gene3D" id="3.30.70.1230">
    <property type="entry name" value="Nucleotide cyclase"/>
    <property type="match status" value="1"/>
</dbReference>
<dbReference type="PANTHER" id="PTHR43081:SF1">
    <property type="entry name" value="ADENYLATE CYCLASE, TERMINAL-DIFFERENTIATION SPECIFIC"/>
    <property type="match status" value="1"/>
</dbReference>
<dbReference type="PANTHER" id="PTHR43081">
    <property type="entry name" value="ADENYLATE CYCLASE, TERMINAL-DIFFERENTIATION SPECIFIC-RELATED"/>
    <property type="match status" value="1"/>
</dbReference>
<dbReference type="SUPFAM" id="SSF55073">
    <property type="entry name" value="Nucleotide cyclase"/>
    <property type="match status" value="1"/>
</dbReference>
<dbReference type="EMBL" id="FTMS01000011">
    <property type="protein sequence ID" value="SIQ58144.1"/>
    <property type="molecule type" value="Genomic_DNA"/>
</dbReference>
<reference evidence="3 4" key="1">
    <citation type="submission" date="2017-01" db="EMBL/GenBank/DDBJ databases">
        <authorList>
            <person name="Mah S.A."/>
            <person name="Swanson W.J."/>
            <person name="Moy G.W."/>
            <person name="Vacquier V.D."/>
        </authorList>
    </citation>
    <scope>NUCLEOTIDE SEQUENCE [LARGE SCALE GENOMIC DNA]</scope>
    <source>
        <strain evidence="3 4">ASpG1</strain>
    </source>
</reference>
<keyword evidence="4" id="KW-1185">Reference proteome</keyword>
<feature type="transmembrane region" description="Helical" evidence="1">
    <location>
        <begin position="196"/>
        <end position="216"/>
    </location>
</feature>
<gene>
    <name evidence="3" type="ORF">SAMN05920897_11134</name>
</gene>
<dbReference type="GO" id="GO:0035556">
    <property type="term" value="P:intracellular signal transduction"/>
    <property type="evidence" value="ECO:0007669"/>
    <property type="project" value="InterPro"/>
</dbReference>
<evidence type="ECO:0000256" key="1">
    <source>
        <dbReference type="SAM" id="Phobius"/>
    </source>
</evidence>
<evidence type="ECO:0000313" key="4">
    <source>
        <dbReference type="Proteomes" id="UP000186400"/>
    </source>
</evidence>
<evidence type="ECO:0000313" key="3">
    <source>
        <dbReference type="EMBL" id="SIQ58144.1"/>
    </source>
</evidence>
<evidence type="ECO:0000259" key="2">
    <source>
        <dbReference type="PROSITE" id="PS50125"/>
    </source>
</evidence>
<dbReference type="InterPro" id="IPR050697">
    <property type="entry name" value="Adenylyl/Guanylyl_Cyclase_3/4"/>
</dbReference>
<dbReference type="InterPro" id="IPR001054">
    <property type="entry name" value="A/G_cyclase"/>
</dbReference>
<protein>
    <submittedName>
        <fullName evidence="3">Adenylate cyclase, class 3</fullName>
    </submittedName>
</protein>
<sequence length="566" mass="64031">MRNFLTHFLGHKVGAVRVVPLGLKIVAVFVIFLLISNFTTNYLNLILNRGEQIRLLNQLLVKDLKELHVFANNQREIFLFNPDEEAAVTSMAAAAQRNHRGERSLSLGVDPRGDIFFLAGTATKDGSFPDRRALNEMASALENGVEEGTLRFRYGDFSYFGVYKYNQAWGFFQIRAEELSEFYADSAEIFRNVSGIILFVTMIFAVIGILIIRHILRFVRVITDNIMKMHEDQALSLMELEGAPNDDVTYLGMAFNSLSNTIDNLMTIFKKFVARDVAAKAYEEREIRLEGVKRDLTILFTDIKNFTFMTEALGTDIIKLLNIHYDQAIHHIHEAGGDIGSIIGDALLAVFGTVEADSTPKSVQALQAAFAVNRVAASLRREMRKRRDQIMEERGFLTEEEQYVYRAVLLDVGVGLDGGMVFYGNIGSYERMVNTVIGDNVNSAARLEGLTRFYKVPLVCSEYVKDEVEAFTDQYAFVELDLVQVKGKTQGKKIFWPLEATSLDEEFRRGIAHFSEALNLYYQGAWPEAFSLFQASSLPVANIFKERIHGREAPEGWDGIWTMTEK</sequence>
<organism evidence="3 4">
    <name type="scientific">Alkalispirochaeta americana</name>
    <dbReference type="NCBI Taxonomy" id="159291"/>
    <lineage>
        <taxon>Bacteria</taxon>
        <taxon>Pseudomonadati</taxon>
        <taxon>Spirochaetota</taxon>
        <taxon>Spirochaetia</taxon>
        <taxon>Spirochaetales</taxon>
        <taxon>Spirochaetaceae</taxon>
        <taxon>Alkalispirochaeta</taxon>
    </lineage>
</organism>
<feature type="domain" description="Guanylate cyclase" evidence="2">
    <location>
        <begin position="297"/>
        <end position="448"/>
    </location>
</feature>
<dbReference type="CDD" id="cd07302">
    <property type="entry name" value="CHD"/>
    <property type="match status" value="1"/>
</dbReference>
<dbReference type="OrthoDB" id="367535at2"/>
<dbReference type="SMART" id="SM00044">
    <property type="entry name" value="CYCc"/>
    <property type="match status" value="1"/>
</dbReference>
<feature type="transmembrane region" description="Helical" evidence="1">
    <location>
        <begin position="25"/>
        <end position="47"/>
    </location>
</feature>
<dbReference type="Proteomes" id="UP000186400">
    <property type="component" value="Unassembled WGS sequence"/>
</dbReference>
<dbReference type="STRING" id="159291.SAMN05920897_11134"/>
<accession>A0A1N6TXU1</accession>
<dbReference type="PROSITE" id="PS50125">
    <property type="entry name" value="GUANYLATE_CYCLASE_2"/>
    <property type="match status" value="1"/>
</dbReference>
<dbReference type="GO" id="GO:0004016">
    <property type="term" value="F:adenylate cyclase activity"/>
    <property type="evidence" value="ECO:0007669"/>
    <property type="project" value="UniProtKB-ARBA"/>
</dbReference>